<dbReference type="EMBL" id="FWYB01000017">
    <property type="protein sequence ID" value="SMD14161.1"/>
    <property type="molecule type" value="Genomic_DNA"/>
</dbReference>
<dbReference type="Pfam" id="PF01648">
    <property type="entry name" value="ACPS"/>
    <property type="match status" value="1"/>
</dbReference>
<dbReference type="RefSeq" id="WP_159452720.1">
    <property type="nucleotide sequence ID" value="NZ_FWYB01000017.1"/>
</dbReference>
<dbReference type="GO" id="GO:0000287">
    <property type="term" value="F:magnesium ion binding"/>
    <property type="evidence" value="ECO:0007669"/>
    <property type="project" value="InterPro"/>
</dbReference>
<dbReference type="Proteomes" id="UP000192678">
    <property type="component" value="Unassembled WGS sequence"/>
</dbReference>
<feature type="domain" description="4'-phosphopantetheinyl transferase" evidence="2">
    <location>
        <begin position="2"/>
        <end position="70"/>
    </location>
</feature>
<evidence type="ECO:0000259" key="2">
    <source>
        <dbReference type="Pfam" id="PF01648"/>
    </source>
</evidence>
<evidence type="ECO:0000313" key="3">
    <source>
        <dbReference type="EMBL" id="SMD14161.1"/>
    </source>
</evidence>
<reference evidence="3 4" key="1">
    <citation type="submission" date="2017-04" db="EMBL/GenBank/DDBJ databases">
        <authorList>
            <person name="Afonso C.L."/>
            <person name="Miller P.J."/>
            <person name="Scott M.A."/>
            <person name="Spackman E."/>
            <person name="Goraichik I."/>
            <person name="Dimitrov K.M."/>
            <person name="Suarez D.L."/>
            <person name="Swayne D.E."/>
        </authorList>
    </citation>
    <scope>NUCLEOTIDE SEQUENCE [LARGE SCALE GENOMIC DNA]</scope>
    <source>
        <strain evidence="3 4">DSM 19625</strain>
    </source>
</reference>
<protein>
    <submittedName>
        <fullName evidence="3">4'-phosphopantetheinyl transferase superfamily protein</fullName>
    </submittedName>
</protein>
<dbReference type="OrthoDB" id="663853at2"/>
<dbReference type="InterPro" id="IPR008278">
    <property type="entry name" value="4-PPantetheinyl_Trfase_dom"/>
</dbReference>
<dbReference type="GO" id="GO:0008897">
    <property type="term" value="F:holo-[acyl-carrier-protein] synthase activity"/>
    <property type="evidence" value="ECO:0007669"/>
    <property type="project" value="InterPro"/>
</dbReference>
<evidence type="ECO:0000313" key="4">
    <source>
        <dbReference type="Proteomes" id="UP000192678"/>
    </source>
</evidence>
<name>A0A1W2EWV6_9SPHI</name>
<proteinExistence type="predicted"/>
<evidence type="ECO:0000256" key="1">
    <source>
        <dbReference type="ARBA" id="ARBA00022679"/>
    </source>
</evidence>
<accession>A0A1W2EWV6</accession>
<keyword evidence="1 3" id="KW-0808">Transferase</keyword>
<dbReference type="STRING" id="475255.SAMN04488101_11730"/>
<gene>
    <name evidence="3" type="ORF">SAMN04488101_11730</name>
</gene>
<dbReference type="SUPFAM" id="SSF56214">
    <property type="entry name" value="4'-phosphopantetheinyl transferase"/>
    <property type="match status" value="1"/>
</dbReference>
<organism evidence="3 4">
    <name type="scientific">Pedobacter nyackensis</name>
    <dbReference type="NCBI Taxonomy" id="475255"/>
    <lineage>
        <taxon>Bacteria</taxon>
        <taxon>Pseudomonadati</taxon>
        <taxon>Bacteroidota</taxon>
        <taxon>Sphingobacteriia</taxon>
        <taxon>Sphingobacteriales</taxon>
        <taxon>Sphingobacteriaceae</taxon>
        <taxon>Pedobacter</taxon>
    </lineage>
</organism>
<dbReference type="InterPro" id="IPR037143">
    <property type="entry name" value="4-PPantetheinyl_Trfase_dom_sf"/>
</dbReference>
<dbReference type="Gene3D" id="3.90.470.20">
    <property type="entry name" value="4'-phosphopantetheinyl transferase domain"/>
    <property type="match status" value="1"/>
</dbReference>
<dbReference type="AlphaFoldDB" id="A0A1W2EWV6"/>
<sequence>MIGNDIVDLSIAAKESNWARTGYLEKIFTTAERFHIQVAKDPQIMVWLMWTMKEAAYKAYSRETKFRTFAPTLICCNNLILHDETASGDLFYEGKVFYSQSSIAQNYIHTIASEKASVLKDINPKISDYNEFDNSYRSTHPASVSHHGHYLALIYL</sequence>
<keyword evidence="4" id="KW-1185">Reference proteome</keyword>